<dbReference type="InterPro" id="IPR003325">
    <property type="entry name" value="TerD"/>
</dbReference>
<dbReference type="InterPro" id="IPR051324">
    <property type="entry name" value="Stress/Tellurium_Resist"/>
</dbReference>
<dbReference type="Gene3D" id="2.60.60.30">
    <property type="entry name" value="sav2460 like domains"/>
    <property type="match status" value="1"/>
</dbReference>
<dbReference type="AlphaFoldDB" id="A0A4Y8VDF4"/>
<dbReference type="GeneID" id="302995759"/>
<evidence type="ECO:0000256" key="1">
    <source>
        <dbReference type="ARBA" id="ARBA00008775"/>
    </source>
</evidence>
<proteinExistence type="inferred from homology"/>
<dbReference type="CDD" id="cd06974">
    <property type="entry name" value="TerD_like"/>
    <property type="match status" value="1"/>
</dbReference>
<evidence type="ECO:0000256" key="2">
    <source>
        <dbReference type="ARBA" id="ARBA00022686"/>
    </source>
</evidence>
<dbReference type="GO" id="GO:0046690">
    <property type="term" value="P:response to tellurium ion"/>
    <property type="evidence" value="ECO:0007669"/>
    <property type="project" value="UniProtKB-KW"/>
</dbReference>
<feature type="domain" description="TerD" evidence="3">
    <location>
        <begin position="1"/>
        <end position="65"/>
    </location>
</feature>
<comment type="similarity">
    <text evidence="1">Belongs to the CAPAB/TerDEXZ family.</text>
</comment>
<comment type="caution">
    <text evidence="4">The sequence shown here is derived from an EMBL/GenBank/DDBJ whole genome shotgun (WGS) entry which is preliminary data.</text>
</comment>
<name>A0A4Y8VDF4_9BACT</name>
<protein>
    <submittedName>
        <fullName evidence="4">TerD family protein</fullName>
    </submittedName>
</protein>
<evidence type="ECO:0000313" key="5">
    <source>
        <dbReference type="Proteomes" id="UP000297872"/>
    </source>
</evidence>
<feature type="domain" description="TerD" evidence="3">
    <location>
        <begin position="93"/>
        <end position="221"/>
    </location>
</feature>
<sequence length="226" mass="25274">MAINLIKGQRVEIESGLTRLKVEMGWKVNPNADPAYDLDASTFLLGSNGQIENEYDFVFYGSGNQTQALDDNGKPIFDESGKPVMRPISLDKSVLGSIDDLGDDDDDTGEGNEEIEVDLTKTSAKVQEILFTASIYWSPSDANDPVNAPRMKYNFGQVRNAYIQIKNAINGEVICRYDLDEDFSTDKGVEFGRLYRRGSEWKFQAVGEAHKDGLEPICRKYASKFM</sequence>
<dbReference type="Proteomes" id="UP000297872">
    <property type="component" value="Unassembled WGS sequence"/>
</dbReference>
<evidence type="ECO:0000313" key="4">
    <source>
        <dbReference type="EMBL" id="TFH79046.1"/>
    </source>
</evidence>
<keyword evidence="5" id="KW-1185">Reference proteome</keyword>
<dbReference type="PANTHER" id="PTHR32097">
    <property type="entry name" value="CAMP-BINDING PROTEIN 1-RELATED"/>
    <property type="match status" value="1"/>
</dbReference>
<reference evidence="4 5" key="1">
    <citation type="submission" date="2019-02" db="EMBL/GenBank/DDBJ databases">
        <title>Draft Genome Sequence of the Prevotella sp. BCRC 81118, Isolated from Human Feces.</title>
        <authorList>
            <person name="Huang C.-H."/>
        </authorList>
    </citation>
    <scope>NUCLEOTIDE SEQUENCE [LARGE SCALE GENOMIC DNA]</scope>
    <source>
        <strain evidence="4 5">BCRC 81118</strain>
    </source>
</reference>
<dbReference type="PANTHER" id="PTHR32097:SF4">
    <property type="entry name" value="GENERAL STRESS PROTEIN 16U"/>
    <property type="match status" value="1"/>
</dbReference>
<organism evidence="4 5">
    <name type="scientific">Segatella hominis</name>
    <dbReference type="NCBI Taxonomy" id="2518605"/>
    <lineage>
        <taxon>Bacteria</taxon>
        <taxon>Pseudomonadati</taxon>
        <taxon>Bacteroidota</taxon>
        <taxon>Bacteroidia</taxon>
        <taxon>Bacteroidales</taxon>
        <taxon>Prevotellaceae</taxon>
        <taxon>Segatella</taxon>
    </lineage>
</organism>
<evidence type="ECO:0000259" key="3">
    <source>
        <dbReference type="Pfam" id="PF02342"/>
    </source>
</evidence>
<dbReference type="RefSeq" id="WP_134843818.1">
    <property type="nucleotide sequence ID" value="NZ_SGVY01000028.1"/>
</dbReference>
<dbReference type="Pfam" id="PF02342">
    <property type="entry name" value="TerD"/>
    <property type="match status" value="2"/>
</dbReference>
<gene>
    <name evidence="4" type="ORF">EXN75_10760</name>
</gene>
<dbReference type="OrthoDB" id="4123258at2"/>
<keyword evidence="2" id="KW-0778">Tellurium resistance</keyword>
<dbReference type="EMBL" id="SGVY01000028">
    <property type="protein sequence ID" value="TFH79046.1"/>
    <property type="molecule type" value="Genomic_DNA"/>
</dbReference>
<accession>A0A4Y8VDF4</accession>